<dbReference type="InterPro" id="IPR001876">
    <property type="entry name" value="Znf_RanBP2"/>
</dbReference>
<name>A0ABT3T353_9GAMM</name>
<evidence type="ECO:0000256" key="2">
    <source>
        <dbReference type="ARBA" id="ARBA00022771"/>
    </source>
</evidence>
<dbReference type="Pfam" id="PF09413">
    <property type="entry name" value="DUF2007"/>
    <property type="match status" value="1"/>
</dbReference>
<sequence length="102" mass="11345">MKLVYTHPNLAIVVQAASLLRHAGIDSELRNEYASGAIGEIAPINAWPELWVSRERAVDQALEIVEAMQRPVDCPDWNCGQCETNNPATFDTCWHCGEDIAH</sequence>
<dbReference type="RefSeq" id="WP_279248432.1">
    <property type="nucleotide sequence ID" value="NZ_SHNO01000001.1"/>
</dbReference>
<dbReference type="EMBL" id="SHNO01000001">
    <property type="protein sequence ID" value="MCX2976691.1"/>
    <property type="molecule type" value="Genomic_DNA"/>
</dbReference>
<evidence type="ECO:0000259" key="4">
    <source>
        <dbReference type="PROSITE" id="PS01358"/>
    </source>
</evidence>
<keyword evidence="3" id="KW-0862">Zinc</keyword>
<feature type="domain" description="RanBP2-type" evidence="4">
    <location>
        <begin position="77"/>
        <end position="96"/>
    </location>
</feature>
<dbReference type="InterPro" id="IPR018551">
    <property type="entry name" value="DUF2007"/>
</dbReference>
<dbReference type="PROSITE" id="PS01358">
    <property type="entry name" value="ZF_RANBP2_1"/>
    <property type="match status" value="1"/>
</dbReference>
<evidence type="ECO:0000256" key="1">
    <source>
        <dbReference type="ARBA" id="ARBA00022723"/>
    </source>
</evidence>
<accession>A0ABT3T353</accession>
<keyword evidence="2" id="KW-0863">Zinc-finger</keyword>
<comment type="caution">
    <text evidence="5">The sequence shown here is derived from an EMBL/GenBank/DDBJ whole genome shotgun (WGS) entry which is preliminary data.</text>
</comment>
<proteinExistence type="predicted"/>
<keyword evidence="6" id="KW-1185">Reference proteome</keyword>
<evidence type="ECO:0000313" key="5">
    <source>
        <dbReference type="EMBL" id="MCX2976691.1"/>
    </source>
</evidence>
<dbReference type="Proteomes" id="UP001143304">
    <property type="component" value="Unassembled WGS sequence"/>
</dbReference>
<organism evidence="5 6">
    <name type="scientific">Candidatus Marimicrobium litorale</name>
    <dbReference type="NCBI Taxonomy" id="2518991"/>
    <lineage>
        <taxon>Bacteria</taxon>
        <taxon>Pseudomonadati</taxon>
        <taxon>Pseudomonadota</taxon>
        <taxon>Gammaproteobacteria</taxon>
        <taxon>Cellvibrionales</taxon>
        <taxon>Halieaceae</taxon>
        <taxon>Marimicrobium</taxon>
    </lineage>
</organism>
<protein>
    <submittedName>
        <fullName evidence="5">DUF2007 domain-containing protein</fullName>
    </submittedName>
</protein>
<evidence type="ECO:0000256" key="3">
    <source>
        <dbReference type="ARBA" id="ARBA00022833"/>
    </source>
</evidence>
<reference evidence="5" key="1">
    <citation type="submission" date="2019-02" db="EMBL/GenBank/DDBJ databases">
        <authorList>
            <person name="Li S.-H."/>
        </authorList>
    </citation>
    <scope>NUCLEOTIDE SEQUENCE</scope>
    <source>
        <strain evidence="5">IMCC11814</strain>
    </source>
</reference>
<gene>
    <name evidence="5" type="ORF">EYC82_04925</name>
</gene>
<keyword evidence="1" id="KW-0479">Metal-binding</keyword>
<evidence type="ECO:0000313" key="6">
    <source>
        <dbReference type="Proteomes" id="UP001143304"/>
    </source>
</evidence>